<evidence type="ECO:0000313" key="3">
    <source>
        <dbReference type="Proteomes" id="UP000479190"/>
    </source>
</evidence>
<dbReference type="AlphaFoldDB" id="A0A6H5HTT6"/>
<reference evidence="2 3" key="1">
    <citation type="submission" date="2020-02" db="EMBL/GenBank/DDBJ databases">
        <authorList>
            <person name="Ferguson B K."/>
        </authorList>
    </citation>
    <scope>NUCLEOTIDE SEQUENCE [LARGE SCALE GENOMIC DNA]</scope>
</reference>
<name>A0A6H5HTT6_9HYME</name>
<protein>
    <submittedName>
        <fullName evidence="2">Uncharacterized protein</fullName>
    </submittedName>
</protein>
<dbReference type="OrthoDB" id="6621836at2759"/>
<accession>A0A6H5HTT6</accession>
<sequence>MSRRTSGGRKGQGMSPTGLCLGQCVAGSGTHLFLLGEPPILRDAISRLSYPLFQSRLLRGHTLLASPPELDIFFRTRCLVPSCECGSRFCRRWQVPNLLCRLHLVSVVLASGATLCKITDRKASLIMNAMSVDDEHNTRTVDARRSLIGRHRTLARDSSRKKLNFVPLTVHWDGKSIKENDSRVELLPVVITCGSHEQFLHCGILDHGTGSSISNAVRIFEVRFSPGVVEPVPEVERVPLKKKTRAMSSASEAVKTPITVRAGSDRITISRSPRRGLTRLAIDGAQHSQDEVRSENHTHKRAPDAGAKAQQERMMAPEARTTLTR</sequence>
<feature type="compositionally biased region" description="Basic and acidic residues" evidence="1">
    <location>
        <begin position="288"/>
        <end position="303"/>
    </location>
</feature>
<gene>
    <name evidence="2" type="ORF">TBRA_LOCUS956</name>
</gene>
<feature type="region of interest" description="Disordered" evidence="1">
    <location>
        <begin position="284"/>
        <end position="325"/>
    </location>
</feature>
<dbReference type="EMBL" id="CADCXV010000202">
    <property type="protein sequence ID" value="CAB0028835.1"/>
    <property type="molecule type" value="Genomic_DNA"/>
</dbReference>
<evidence type="ECO:0000256" key="1">
    <source>
        <dbReference type="SAM" id="MobiDB-lite"/>
    </source>
</evidence>
<evidence type="ECO:0000313" key="2">
    <source>
        <dbReference type="EMBL" id="CAB0028835.1"/>
    </source>
</evidence>
<proteinExistence type="predicted"/>
<keyword evidence="3" id="KW-1185">Reference proteome</keyword>
<organism evidence="2 3">
    <name type="scientific">Trichogramma brassicae</name>
    <dbReference type="NCBI Taxonomy" id="86971"/>
    <lineage>
        <taxon>Eukaryota</taxon>
        <taxon>Metazoa</taxon>
        <taxon>Ecdysozoa</taxon>
        <taxon>Arthropoda</taxon>
        <taxon>Hexapoda</taxon>
        <taxon>Insecta</taxon>
        <taxon>Pterygota</taxon>
        <taxon>Neoptera</taxon>
        <taxon>Endopterygota</taxon>
        <taxon>Hymenoptera</taxon>
        <taxon>Apocrita</taxon>
        <taxon>Proctotrupomorpha</taxon>
        <taxon>Chalcidoidea</taxon>
        <taxon>Trichogrammatidae</taxon>
        <taxon>Trichogramma</taxon>
    </lineage>
</organism>
<dbReference type="Proteomes" id="UP000479190">
    <property type="component" value="Unassembled WGS sequence"/>
</dbReference>